<dbReference type="AlphaFoldDB" id="Q6MQH1"/>
<feature type="signal peptide" evidence="1">
    <location>
        <begin position="1"/>
        <end position="18"/>
    </location>
</feature>
<dbReference type="Proteomes" id="UP000008080">
    <property type="component" value="Chromosome"/>
</dbReference>
<proteinExistence type="predicted"/>
<dbReference type="KEGG" id="bba:Bd0496"/>
<accession>Q6MQH1</accession>
<dbReference type="STRING" id="264462.Bd0496"/>
<keyword evidence="1" id="KW-0732">Signal</keyword>
<protein>
    <submittedName>
        <fullName evidence="2">Uncharacterized protein</fullName>
    </submittedName>
</protein>
<organism evidence="2 3">
    <name type="scientific">Bdellovibrio bacteriovorus (strain ATCC 15356 / DSM 50701 / NCIMB 9529 / HD100)</name>
    <dbReference type="NCBI Taxonomy" id="264462"/>
    <lineage>
        <taxon>Bacteria</taxon>
        <taxon>Pseudomonadati</taxon>
        <taxon>Bdellovibrionota</taxon>
        <taxon>Bdellovibrionia</taxon>
        <taxon>Bdellovibrionales</taxon>
        <taxon>Pseudobdellovibrionaceae</taxon>
        <taxon>Bdellovibrio</taxon>
    </lineage>
</organism>
<feature type="chain" id="PRO_5004276555" evidence="1">
    <location>
        <begin position="19"/>
        <end position="129"/>
    </location>
</feature>
<dbReference type="HOGENOM" id="CLU_1944498_0_0_7"/>
<evidence type="ECO:0000256" key="1">
    <source>
        <dbReference type="SAM" id="SignalP"/>
    </source>
</evidence>
<reference evidence="2 3" key="1">
    <citation type="journal article" date="2004" name="Science">
        <title>A predator unmasked: life cycle of Bdellovibrio bacteriovorus from a genomic perspective.</title>
        <authorList>
            <person name="Rendulic S."/>
            <person name="Jagtap P."/>
            <person name="Rosinus A."/>
            <person name="Eppinger M."/>
            <person name="Baar C."/>
            <person name="Lanz C."/>
            <person name="Keller H."/>
            <person name="Lambert C."/>
            <person name="Evans K.J."/>
            <person name="Goesmann A."/>
            <person name="Meyer F."/>
            <person name="Sockett R.E."/>
            <person name="Schuster S.C."/>
        </authorList>
    </citation>
    <scope>NUCLEOTIDE SEQUENCE [LARGE SCALE GENOMIC DNA]</scope>
    <source>
        <strain evidence="3">ATCC 15356 / DSM 50701 / NCIMB 9529 / HD100</strain>
    </source>
</reference>
<keyword evidence="3" id="KW-1185">Reference proteome</keyword>
<evidence type="ECO:0000313" key="2">
    <source>
        <dbReference type="EMBL" id="CAE78476.1"/>
    </source>
</evidence>
<dbReference type="RefSeq" id="WP_011163078.1">
    <property type="nucleotide sequence ID" value="NC_005363.1"/>
</dbReference>
<gene>
    <name evidence="2" type="ordered locus">Bd0496</name>
</gene>
<dbReference type="EMBL" id="BX842647">
    <property type="protein sequence ID" value="CAE78476.1"/>
    <property type="molecule type" value="Genomic_DNA"/>
</dbReference>
<dbReference type="GeneID" id="93011606"/>
<sequence length="129" mass="13667">MKKLVMAAMILMGSSAMADTRIMTCVVPSETNAVTLAVDLADDQSADFVMVNLNERSKSAVFFSQMDKGTIAQQLQNGFLNLLALTEKSSQVDGVITNTGFLGLSLESDGTFGGFLAANGNIYPLSCTK</sequence>
<evidence type="ECO:0000313" key="3">
    <source>
        <dbReference type="Proteomes" id="UP000008080"/>
    </source>
</evidence>
<name>Q6MQH1_BDEBA</name>